<dbReference type="KEGG" id="nti:DNFV4_03704"/>
<reference evidence="1" key="1">
    <citation type="submission" date="2022-10" db="EMBL/GenBank/DDBJ databases">
        <authorList>
            <person name="Koch H."/>
        </authorList>
    </citation>
    <scope>NUCLEOTIDE SEQUENCE</scope>
    <source>
        <strain evidence="1">DNF</strain>
    </source>
</reference>
<protein>
    <submittedName>
        <fullName evidence="1">Uncharacterized protein</fullName>
    </submittedName>
</protein>
<keyword evidence="2" id="KW-1185">Reference proteome</keyword>
<dbReference type="AlphaFoldDB" id="A0AA86N212"/>
<dbReference type="Proteomes" id="UP001179121">
    <property type="component" value="Chromosome"/>
</dbReference>
<name>A0AA86N212_9BACT</name>
<gene>
    <name evidence="1" type="ORF">DNFV4_03704</name>
</gene>
<proteinExistence type="predicted"/>
<accession>A0AA86N212</accession>
<organism evidence="1 2">
    <name type="scientific">Nitrospira tepida</name>
    <dbReference type="NCBI Taxonomy" id="2973512"/>
    <lineage>
        <taxon>Bacteria</taxon>
        <taxon>Pseudomonadati</taxon>
        <taxon>Nitrospirota</taxon>
        <taxon>Nitrospiria</taxon>
        <taxon>Nitrospirales</taxon>
        <taxon>Nitrospiraceae</taxon>
        <taxon>Nitrospira</taxon>
    </lineage>
</organism>
<evidence type="ECO:0000313" key="1">
    <source>
        <dbReference type="EMBL" id="CAI4033268.1"/>
    </source>
</evidence>
<dbReference type="EMBL" id="OX365700">
    <property type="protein sequence ID" value="CAI4033268.1"/>
    <property type="molecule type" value="Genomic_DNA"/>
</dbReference>
<sequence length="66" mass="6869">MSTSTATTDTPLRQVGMQLRGMPTGGLALRGLNVLFQVRFGLSGLHAPVSLGVLVVSSRTVMNNVG</sequence>
<evidence type="ECO:0000313" key="2">
    <source>
        <dbReference type="Proteomes" id="UP001179121"/>
    </source>
</evidence>